<feature type="domain" description="Ig-like" evidence="6">
    <location>
        <begin position="373"/>
        <end position="464"/>
    </location>
</feature>
<dbReference type="Gene3D" id="2.60.40.10">
    <property type="entry name" value="Immunoglobulins"/>
    <property type="match status" value="6"/>
</dbReference>
<dbReference type="VEuPathDB" id="VectorBase:PHUM312550"/>
<evidence type="ECO:0000256" key="1">
    <source>
        <dbReference type="ARBA" id="ARBA00004167"/>
    </source>
</evidence>
<accession>E0VML3</accession>
<dbReference type="GO" id="GO:0016020">
    <property type="term" value="C:membrane"/>
    <property type="evidence" value="ECO:0007669"/>
    <property type="project" value="UniProtKB-SubCell"/>
</dbReference>
<dbReference type="OrthoDB" id="6250964at2759"/>
<name>E0VML3_PEDHC</name>
<dbReference type="PANTHER" id="PTHR23278:SF4">
    <property type="entry name" value="SIDESTEP, ISOFORM C"/>
    <property type="match status" value="1"/>
</dbReference>
<keyword evidence="2" id="KW-0812">Transmembrane</keyword>
<dbReference type="InterPro" id="IPR036116">
    <property type="entry name" value="FN3_sf"/>
</dbReference>
<dbReference type="PROSITE" id="PS50835">
    <property type="entry name" value="IG_LIKE"/>
    <property type="match status" value="5"/>
</dbReference>
<dbReference type="SMART" id="SM00060">
    <property type="entry name" value="FN3"/>
    <property type="match status" value="1"/>
</dbReference>
<reference evidence="8" key="3">
    <citation type="submission" date="2021-02" db="UniProtKB">
        <authorList>
            <consortium name="EnsemblMetazoa"/>
        </authorList>
    </citation>
    <scope>IDENTIFICATION</scope>
    <source>
        <strain evidence="8">USDA</strain>
    </source>
</reference>
<reference evidence="7" key="1">
    <citation type="submission" date="2007-04" db="EMBL/GenBank/DDBJ databases">
        <title>Annotation of Pediculus humanus corporis strain USDA.</title>
        <authorList>
            <person name="Kirkness E."/>
            <person name="Hannick L."/>
            <person name="Hass B."/>
            <person name="Bruggner R."/>
            <person name="Lawson D."/>
            <person name="Bidwell S."/>
            <person name="Joardar V."/>
            <person name="Caler E."/>
            <person name="Walenz B."/>
            <person name="Inman J."/>
            <person name="Schobel S."/>
            <person name="Galinsky K."/>
            <person name="Amedeo P."/>
            <person name="Strausberg R."/>
        </authorList>
    </citation>
    <scope>NUCLEOTIDE SEQUENCE</scope>
    <source>
        <strain evidence="7">USDA</strain>
    </source>
</reference>
<dbReference type="HOGENOM" id="CLU_005939_4_0_1"/>
<evidence type="ECO:0000256" key="5">
    <source>
        <dbReference type="ARBA" id="ARBA00023157"/>
    </source>
</evidence>
<proteinExistence type="predicted"/>
<dbReference type="SUPFAM" id="SSF48726">
    <property type="entry name" value="Immunoglobulin"/>
    <property type="match status" value="5"/>
</dbReference>
<evidence type="ECO:0000313" key="7">
    <source>
        <dbReference type="EMBL" id="EEB14619.1"/>
    </source>
</evidence>
<dbReference type="OMA" id="TRNFRVN"/>
<dbReference type="InterPro" id="IPR003961">
    <property type="entry name" value="FN3_dom"/>
</dbReference>
<feature type="domain" description="Ig-like" evidence="6">
    <location>
        <begin position="171"/>
        <end position="261"/>
    </location>
</feature>
<dbReference type="Pfam" id="PF13927">
    <property type="entry name" value="Ig_3"/>
    <property type="match status" value="1"/>
</dbReference>
<feature type="domain" description="Ig-like" evidence="6">
    <location>
        <begin position="274"/>
        <end position="368"/>
    </location>
</feature>
<dbReference type="CTD" id="8235916"/>
<evidence type="ECO:0000256" key="2">
    <source>
        <dbReference type="ARBA" id="ARBA00022692"/>
    </source>
</evidence>
<dbReference type="KEGG" id="phu:Phum_PHUM312550"/>
<protein>
    <submittedName>
        <fullName evidence="7 8">Sidestep protein, putative</fullName>
    </submittedName>
</protein>
<dbReference type="EMBL" id="AAZO01003626">
    <property type="status" value="NOT_ANNOTATED_CDS"/>
    <property type="molecule type" value="Genomic_DNA"/>
</dbReference>
<dbReference type="InterPro" id="IPR007110">
    <property type="entry name" value="Ig-like_dom"/>
</dbReference>
<dbReference type="Pfam" id="PF07686">
    <property type="entry name" value="V-set"/>
    <property type="match status" value="1"/>
</dbReference>
<evidence type="ECO:0000256" key="4">
    <source>
        <dbReference type="ARBA" id="ARBA00023136"/>
    </source>
</evidence>
<evidence type="ECO:0000259" key="6">
    <source>
        <dbReference type="PROSITE" id="PS50835"/>
    </source>
</evidence>
<dbReference type="eggNOG" id="KOG3515">
    <property type="taxonomic scope" value="Eukaryota"/>
</dbReference>
<organism>
    <name type="scientific">Pediculus humanus subsp. corporis</name>
    <name type="common">Body louse</name>
    <dbReference type="NCBI Taxonomy" id="121224"/>
    <lineage>
        <taxon>Eukaryota</taxon>
        <taxon>Metazoa</taxon>
        <taxon>Ecdysozoa</taxon>
        <taxon>Arthropoda</taxon>
        <taxon>Hexapoda</taxon>
        <taxon>Insecta</taxon>
        <taxon>Pterygota</taxon>
        <taxon>Neoptera</taxon>
        <taxon>Paraneoptera</taxon>
        <taxon>Psocodea</taxon>
        <taxon>Troctomorpha</taxon>
        <taxon>Phthiraptera</taxon>
        <taxon>Anoplura</taxon>
        <taxon>Pediculidae</taxon>
        <taxon>Pediculus</taxon>
    </lineage>
</organism>
<dbReference type="Proteomes" id="UP000009046">
    <property type="component" value="Unassembled WGS sequence"/>
</dbReference>
<dbReference type="SMART" id="SM00409">
    <property type="entry name" value="IG"/>
    <property type="match status" value="4"/>
</dbReference>
<feature type="domain" description="Ig-like" evidence="6">
    <location>
        <begin position="21"/>
        <end position="163"/>
    </location>
</feature>
<evidence type="ECO:0000256" key="3">
    <source>
        <dbReference type="ARBA" id="ARBA00022989"/>
    </source>
</evidence>
<keyword evidence="3" id="KW-1133">Transmembrane helix</keyword>
<dbReference type="FunCoup" id="E0VML3">
    <property type="interactions" value="2"/>
</dbReference>
<sequence length="708" mass="79708">MKTKKIFTPTFPFLPSLFPSPQFYLEKKKKKFKLVFFSRRSIERGGTGRVPALVVWGVPGFDVELPCDVMSANKNDQVSMVLWFKDTSGIPVYSLDARGGPLEHAIHWAMSNDFGSRSNFLLGKGSIRSRLKISKVAESDQGIYRCRIDFNNSPTKNYKVNLTLIVQPSDPIIYDAQGKEVIGMAGPFMEGYDLFLSCHVVGGRPRPKITWWNEHDELLDDVMESSGPSLTVNQYFQSNVTRKLYNSKLKCKVYVTENSIPLVKEIRIEVYLKPKWVKINFISNLLSSGRPQQYQCDTWGSIPPAKITWLLEGEPIRNAGVSVTQETNLTTSVLTYKPKPEDDGKELTCRAENERYLGSLLEESVELTVLYPPSVSVKIIGPRIDPEYLREGDEVRFSCKIKSNPKPSHISWFHGDMFVYHNPNAGIYIIENDLELRNLTSNQGGEYSCGARNSEGEGRSDSISIRILFPPRCVDEYKSKKIGALKRDTLTIECQVKAEPSTDVKFSWTFNTSGDVLPLPATRVTSLNLKSHIDFTPISDSDFGTLACWAVNSIGRQKEPCMIHIYPAKVPQAPNDCKLKNLTTSGGSLQIICLPGNDGGLQQHFMLEVSEFNISLVIDNTIEFKTNYNNNNNNNRNEEMSSKKFKILSSEPNFIVRGLESGKLYTFSVYAVNGKGRSEPPFIIPRIKYGSLTARLTSTVLEEKKLNK</sequence>
<dbReference type="InterPro" id="IPR003599">
    <property type="entry name" value="Ig_sub"/>
</dbReference>
<dbReference type="GeneID" id="8235916"/>
<dbReference type="PANTHER" id="PTHR23278">
    <property type="entry name" value="SIDESTEP PROTEIN"/>
    <property type="match status" value="1"/>
</dbReference>
<dbReference type="Pfam" id="PF08205">
    <property type="entry name" value="C2-set_2"/>
    <property type="match status" value="2"/>
</dbReference>
<gene>
    <name evidence="8" type="primary">8235916</name>
    <name evidence="7" type="ORF">Phum_PHUM312550</name>
</gene>
<dbReference type="InParanoid" id="E0VML3"/>
<dbReference type="InterPro" id="IPR013162">
    <property type="entry name" value="CD80_C2-set"/>
</dbReference>
<dbReference type="SMART" id="SM00408">
    <property type="entry name" value="IGc2"/>
    <property type="match status" value="3"/>
</dbReference>
<evidence type="ECO:0000313" key="9">
    <source>
        <dbReference type="Proteomes" id="UP000009046"/>
    </source>
</evidence>
<dbReference type="SUPFAM" id="SSF49265">
    <property type="entry name" value="Fibronectin type III"/>
    <property type="match status" value="1"/>
</dbReference>
<dbReference type="EMBL" id="DS235315">
    <property type="protein sequence ID" value="EEB14619.1"/>
    <property type="molecule type" value="Genomic_DNA"/>
</dbReference>
<dbReference type="AlphaFoldDB" id="E0VML3"/>
<keyword evidence="5" id="KW-1015">Disulfide bond</keyword>
<dbReference type="InterPro" id="IPR013783">
    <property type="entry name" value="Ig-like_fold"/>
</dbReference>
<dbReference type="RefSeq" id="XP_002427357.1">
    <property type="nucleotide sequence ID" value="XM_002427312.1"/>
</dbReference>
<feature type="domain" description="Ig-like" evidence="6">
    <location>
        <begin position="471"/>
        <end position="564"/>
    </location>
</feature>
<evidence type="ECO:0000313" key="8">
    <source>
        <dbReference type="EnsemblMetazoa" id="PHUM312550-PA"/>
    </source>
</evidence>
<dbReference type="EMBL" id="AAZO01003624">
    <property type="status" value="NOT_ANNOTATED_CDS"/>
    <property type="molecule type" value="Genomic_DNA"/>
</dbReference>
<comment type="subcellular location">
    <subcellularLocation>
        <location evidence="1">Membrane</location>
        <topology evidence="1">Single-pass membrane protein</topology>
    </subcellularLocation>
</comment>
<keyword evidence="9" id="KW-1185">Reference proteome</keyword>
<keyword evidence="4" id="KW-0472">Membrane</keyword>
<dbReference type="InterPro" id="IPR036179">
    <property type="entry name" value="Ig-like_dom_sf"/>
</dbReference>
<dbReference type="EMBL" id="AAZO01003625">
    <property type="status" value="NOT_ANNOTATED_CDS"/>
    <property type="molecule type" value="Genomic_DNA"/>
</dbReference>
<reference evidence="7" key="2">
    <citation type="submission" date="2007-04" db="EMBL/GenBank/DDBJ databases">
        <title>The genome of the human body louse.</title>
        <authorList>
            <consortium name="The Human Body Louse Genome Consortium"/>
            <person name="Kirkness E."/>
            <person name="Walenz B."/>
            <person name="Hass B."/>
            <person name="Bruggner R."/>
            <person name="Strausberg R."/>
        </authorList>
    </citation>
    <scope>NUCLEOTIDE SEQUENCE</scope>
    <source>
        <strain evidence="7">USDA</strain>
    </source>
</reference>
<dbReference type="InterPro" id="IPR013106">
    <property type="entry name" value="Ig_V-set"/>
</dbReference>
<dbReference type="STRING" id="121224.E0VML3"/>
<dbReference type="EnsemblMetazoa" id="PHUM312550-RA">
    <property type="protein sequence ID" value="PHUM312550-PA"/>
    <property type="gene ID" value="PHUM312550"/>
</dbReference>
<dbReference type="InterPro" id="IPR003598">
    <property type="entry name" value="Ig_sub2"/>
</dbReference>
<dbReference type="CDD" id="cd00063">
    <property type="entry name" value="FN3"/>
    <property type="match status" value="1"/>
</dbReference>